<dbReference type="InterPro" id="IPR029068">
    <property type="entry name" value="Glyas_Bleomycin-R_OHBP_Dase"/>
</dbReference>
<dbReference type="Pfam" id="PF00903">
    <property type="entry name" value="Glyoxalase"/>
    <property type="match status" value="1"/>
</dbReference>
<dbReference type="EMBL" id="AP023396">
    <property type="protein sequence ID" value="BCK54250.1"/>
    <property type="molecule type" value="Genomic_DNA"/>
</dbReference>
<keyword evidence="3" id="KW-1185">Reference proteome</keyword>
<dbReference type="PANTHER" id="PTHR33993">
    <property type="entry name" value="GLYOXALASE-RELATED"/>
    <property type="match status" value="1"/>
</dbReference>
<sequence length="114" mass="12000">MAKKLDAILYPVTDIESAKAQFTALLGTDPAVDQPYYVHFETPDGIAVGLVPNGRQRGMTGATPFWTVDDINAQVKALVEAGAKVTEEPHDVGGGKQVAIIADPQGNIIGLAQN</sequence>
<dbReference type="Proteomes" id="UP000516173">
    <property type="component" value="Chromosome"/>
</dbReference>
<evidence type="ECO:0000313" key="3">
    <source>
        <dbReference type="Proteomes" id="UP000516173"/>
    </source>
</evidence>
<dbReference type="InterPro" id="IPR037523">
    <property type="entry name" value="VOC_core"/>
</dbReference>
<proteinExistence type="predicted"/>
<dbReference type="InterPro" id="IPR004360">
    <property type="entry name" value="Glyas_Fos-R_dOase_dom"/>
</dbReference>
<gene>
    <name evidence="2" type="ORF">NWFMUON74_20220</name>
</gene>
<dbReference type="SUPFAM" id="SSF54593">
    <property type="entry name" value="Glyoxalase/Bleomycin resistance protein/Dihydroxybiphenyl dioxygenase"/>
    <property type="match status" value="1"/>
</dbReference>
<protein>
    <submittedName>
        <fullName evidence="2">Glyoxalase</fullName>
    </submittedName>
</protein>
<dbReference type="Gene3D" id="3.10.180.10">
    <property type="entry name" value="2,3-Dihydroxybiphenyl 1,2-Dioxygenase, domain 1"/>
    <property type="match status" value="1"/>
</dbReference>
<dbReference type="AlphaFoldDB" id="A0A7G1KGZ2"/>
<dbReference type="GeneID" id="80346583"/>
<reference evidence="2 3" key="1">
    <citation type="submission" date="2020-08" db="EMBL/GenBank/DDBJ databases">
        <title>Genome Sequencing of Nocardia wallacei strain FMUON74 and assembly.</title>
        <authorList>
            <person name="Toyokawa M."/>
            <person name="Uesaka K."/>
        </authorList>
    </citation>
    <scope>NUCLEOTIDE SEQUENCE [LARGE SCALE GENOMIC DNA]</scope>
    <source>
        <strain evidence="2 3">FMUON74</strain>
    </source>
</reference>
<accession>A0A7G1KGZ2</accession>
<evidence type="ECO:0000313" key="2">
    <source>
        <dbReference type="EMBL" id="BCK54250.1"/>
    </source>
</evidence>
<dbReference type="PROSITE" id="PS51819">
    <property type="entry name" value="VOC"/>
    <property type="match status" value="1"/>
</dbReference>
<feature type="domain" description="VOC" evidence="1">
    <location>
        <begin position="4"/>
        <end position="114"/>
    </location>
</feature>
<organism evidence="2 3">
    <name type="scientific">Nocardia wallacei</name>
    <dbReference type="NCBI Taxonomy" id="480035"/>
    <lineage>
        <taxon>Bacteria</taxon>
        <taxon>Bacillati</taxon>
        <taxon>Actinomycetota</taxon>
        <taxon>Actinomycetes</taxon>
        <taxon>Mycobacteriales</taxon>
        <taxon>Nocardiaceae</taxon>
        <taxon>Nocardia</taxon>
    </lineage>
</organism>
<evidence type="ECO:0000259" key="1">
    <source>
        <dbReference type="PROSITE" id="PS51819"/>
    </source>
</evidence>
<dbReference type="KEGG" id="nwl:NWFMUON74_20220"/>
<name>A0A7G1KGZ2_9NOCA</name>
<dbReference type="InterPro" id="IPR052164">
    <property type="entry name" value="Anthracycline_SecMetBiosynth"/>
</dbReference>
<dbReference type="RefSeq" id="WP_187687537.1">
    <property type="nucleotide sequence ID" value="NZ_AP023396.1"/>
</dbReference>